<protein>
    <recommendedName>
        <fullName evidence="2">Peptidoglycan binding-like domain-containing protein</fullName>
    </recommendedName>
</protein>
<dbReference type="GO" id="GO:0003677">
    <property type="term" value="F:DNA binding"/>
    <property type="evidence" value="ECO:0007669"/>
    <property type="project" value="InterPro"/>
</dbReference>
<dbReference type="RefSeq" id="WP_189533781.1">
    <property type="nucleotide sequence ID" value="NZ_BMSV01000005.1"/>
</dbReference>
<evidence type="ECO:0000313" key="3">
    <source>
        <dbReference type="EMBL" id="GGQ09013.1"/>
    </source>
</evidence>
<sequence>MAEAPPNGTADGAGRELSALLRTWWEESARGGGRKPTQASLARQVGVTQTTLSRYLNPAHPLVAPPDAVRALHAVLGAPPDGLETALLLARSARPAPAVAPPAAPTAVPAPEPGSGPVPAPRPDRDPAAGPAGRGAAPRPGRGTVRRALLVAAVAAAVLTVGWTASRAVLDPGTGHTVRPAAAPPRPEATRWPLVRKGETSSLTWTVQRLLRAHGHTLRADGVFGPETRAQVVAFQKRHGLQPDGKVGRDTWRMLALPAAPGDRGPRVEAVQDLLHRAGQPADITGAYTAATQQMVRDFQRRSGLPATGVVDGETWRALVSAPPA</sequence>
<dbReference type="Pfam" id="PF13560">
    <property type="entry name" value="HTH_31"/>
    <property type="match status" value="1"/>
</dbReference>
<name>A0A918B0C5_9ACTN</name>
<dbReference type="InterPro" id="IPR001387">
    <property type="entry name" value="Cro/C1-type_HTH"/>
</dbReference>
<evidence type="ECO:0000256" key="1">
    <source>
        <dbReference type="SAM" id="MobiDB-lite"/>
    </source>
</evidence>
<dbReference type="InterPro" id="IPR036365">
    <property type="entry name" value="PGBD-like_sf"/>
</dbReference>
<dbReference type="Pfam" id="PF01471">
    <property type="entry name" value="PG_binding_1"/>
    <property type="match status" value="2"/>
</dbReference>
<dbReference type="Gene3D" id="1.10.101.10">
    <property type="entry name" value="PGBD-like superfamily/PGBD"/>
    <property type="match status" value="2"/>
</dbReference>
<dbReference type="CDD" id="cd00093">
    <property type="entry name" value="HTH_XRE"/>
    <property type="match status" value="1"/>
</dbReference>
<feature type="region of interest" description="Disordered" evidence="1">
    <location>
        <begin position="97"/>
        <end position="141"/>
    </location>
</feature>
<feature type="compositionally biased region" description="Low complexity" evidence="1">
    <location>
        <begin position="128"/>
        <end position="141"/>
    </location>
</feature>
<dbReference type="InterPro" id="IPR036366">
    <property type="entry name" value="PGBDSf"/>
</dbReference>
<reference evidence="3" key="1">
    <citation type="journal article" date="2014" name="Int. J. Syst. Evol. Microbiol.">
        <title>Complete genome sequence of Corynebacterium casei LMG S-19264T (=DSM 44701T), isolated from a smear-ripened cheese.</title>
        <authorList>
            <consortium name="US DOE Joint Genome Institute (JGI-PGF)"/>
            <person name="Walter F."/>
            <person name="Albersmeier A."/>
            <person name="Kalinowski J."/>
            <person name="Ruckert C."/>
        </authorList>
    </citation>
    <scope>NUCLEOTIDE SEQUENCE</scope>
    <source>
        <strain evidence="3">JCM 4335</strain>
    </source>
</reference>
<reference evidence="3" key="2">
    <citation type="submission" date="2020-09" db="EMBL/GenBank/DDBJ databases">
        <authorList>
            <person name="Sun Q."/>
            <person name="Ohkuma M."/>
        </authorList>
    </citation>
    <scope>NUCLEOTIDE SEQUENCE</scope>
    <source>
        <strain evidence="3">JCM 4335</strain>
    </source>
</reference>
<evidence type="ECO:0000259" key="2">
    <source>
        <dbReference type="Pfam" id="PF01471"/>
    </source>
</evidence>
<keyword evidence="4" id="KW-1185">Reference proteome</keyword>
<gene>
    <name evidence="3" type="ORF">GCM10010249_29390</name>
</gene>
<accession>A0A918B0C5</accession>
<dbReference type="InterPro" id="IPR002477">
    <property type="entry name" value="Peptidoglycan-bd-like"/>
</dbReference>
<dbReference type="SUPFAM" id="SSF47090">
    <property type="entry name" value="PGBD-like"/>
    <property type="match status" value="2"/>
</dbReference>
<dbReference type="Proteomes" id="UP000654123">
    <property type="component" value="Unassembled WGS sequence"/>
</dbReference>
<dbReference type="Gene3D" id="1.10.260.40">
    <property type="entry name" value="lambda repressor-like DNA-binding domains"/>
    <property type="match status" value="1"/>
</dbReference>
<dbReference type="AlphaFoldDB" id="A0A918B0C5"/>
<evidence type="ECO:0000313" key="4">
    <source>
        <dbReference type="Proteomes" id="UP000654123"/>
    </source>
</evidence>
<comment type="caution">
    <text evidence="3">The sequence shown here is derived from an EMBL/GenBank/DDBJ whole genome shotgun (WGS) entry which is preliminary data.</text>
</comment>
<organism evidence="3 4">
    <name type="scientific">Streptomyces roseolilacinus</name>
    <dbReference type="NCBI Taxonomy" id="66904"/>
    <lineage>
        <taxon>Bacteria</taxon>
        <taxon>Bacillati</taxon>
        <taxon>Actinomycetota</taxon>
        <taxon>Actinomycetes</taxon>
        <taxon>Kitasatosporales</taxon>
        <taxon>Streptomycetaceae</taxon>
        <taxon>Streptomyces</taxon>
    </lineage>
</organism>
<proteinExistence type="predicted"/>
<feature type="domain" description="Peptidoglycan binding-like" evidence="2">
    <location>
        <begin position="264"/>
        <end position="319"/>
    </location>
</feature>
<dbReference type="EMBL" id="BMSV01000005">
    <property type="protein sequence ID" value="GGQ09013.1"/>
    <property type="molecule type" value="Genomic_DNA"/>
</dbReference>
<dbReference type="InterPro" id="IPR010982">
    <property type="entry name" value="Lambda_DNA-bd_dom_sf"/>
</dbReference>
<feature type="domain" description="Peptidoglycan binding-like" evidence="2">
    <location>
        <begin position="206"/>
        <end position="255"/>
    </location>
</feature>
<feature type="compositionally biased region" description="Pro residues" evidence="1">
    <location>
        <begin position="98"/>
        <end position="121"/>
    </location>
</feature>